<organism evidence="16">
    <name type="scientific">Brugia pahangi</name>
    <name type="common">Filarial nematode worm</name>
    <dbReference type="NCBI Taxonomy" id="6280"/>
    <lineage>
        <taxon>Eukaryota</taxon>
        <taxon>Metazoa</taxon>
        <taxon>Ecdysozoa</taxon>
        <taxon>Nematoda</taxon>
        <taxon>Chromadorea</taxon>
        <taxon>Rhabditida</taxon>
        <taxon>Spirurina</taxon>
        <taxon>Spiruromorpha</taxon>
        <taxon>Filarioidea</taxon>
        <taxon>Onchocercidae</taxon>
        <taxon>Brugia</taxon>
    </lineage>
</organism>
<evidence type="ECO:0000256" key="3">
    <source>
        <dbReference type="ARBA" id="ARBA00022630"/>
    </source>
</evidence>
<evidence type="ECO:0000256" key="8">
    <source>
        <dbReference type="ARBA" id="ARBA00022827"/>
    </source>
</evidence>
<dbReference type="GO" id="GO:0006747">
    <property type="term" value="P:FAD biosynthetic process"/>
    <property type="evidence" value="ECO:0007669"/>
    <property type="project" value="TreeGrafter"/>
</dbReference>
<keyword evidence="6" id="KW-0548">Nucleotidyltransferase</keyword>
<evidence type="ECO:0000313" key="15">
    <source>
        <dbReference type="Proteomes" id="UP000278627"/>
    </source>
</evidence>
<evidence type="ECO:0000313" key="16">
    <source>
        <dbReference type="WBParaSite" id="BPAG_0000773701-mRNA-1"/>
    </source>
</evidence>
<dbReference type="SUPFAM" id="SSF52402">
    <property type="entry name" value="Adenine nucleotide alpha hydrolases-like"/>
    <property type="match status" value="1"/>
</dbReference>
<dbReference type="InterPro" id="IPR002500">
    <property type="entry name" value="PAPS_reduct_dom"/>
</dbReference>
<evidence type="ECO:0000259" key="13">
    <source>
        <dbReference type="Pfam" id="PF01507"/>
    </source>
</evidence>
<dbReference type="AlphaFoldDB" id="A0A0N4THP8"/>
<keyword evidence="4" id="KW-0288">FMN</keyword>
<dbReference type="Pfam" id="PF01507">
    <property type="entry name" value="PAPS_reduct"/>
    <property type="match status" value="1"/>
</dbReference>
<dbReference type="EMBL" id="UZAD01009197">
    <property type="protein sequence ID" value="VDN88881.1"/>
    <property type="molecule type" value="Genomic_DNA"/>
</dbReference>
<sequence length="140" mass="16100">YFDEQPWIDTVRKFNAFRERELQFVEKIKNIPSVKNRNVIIYRLDEIAIAFNGGKDCTLVLHLLRVAIDKKYGPGQTILGVHIVCGDSFPEMNQFIIDTTKRYNIVVLEASGPVREGLVQLKNMRPKLKCIFMGCRATDP</sequence>
<dbReference type="WBParaSite" id="BPAG_0000773701-mRNA-1">
    <property type="protein sequence ID" value="BPAG_0000773701-mRNA-1"/>
    <property type="gene ID" value="BPAG_0000773701"/>
</dbReference>
<dbReference type="STRING" id="6280.A0A0N4THP8"/>
<proteinExistence type="predicted"/>
<dbReference type="PANTHER" id="PTHR23293">
    <property type="entry name" value="FAD SYNTHETASE-RELATED FMN ADENYLYLTRANSFERASE"/>
    <property type="match status" value="1"/>
</dbReference>
<dbReference type="GO" id="GO:0005524">
    <property type="term" value="F:ATP binding"/>
    <property type="evidence" value="ECO:0007669"/>
    <property type="project" value="UniProtKB-KW"/>
</dbReference>
<keyword evidence="7" id="KW-0547">Nucleotide-binding</keyword>
<dbReference type="Gene3D" id="3.40.50.620">
    <property type="entry name" value="HUPs"/>
    <property type="match status" value="1"/>
</dbReference>
<dbReference type="GO" id="GO:0003919">
    <property type="term" value="F:FMN adenylyltransferase activity"/>
    <property type="evidence" value="ECO:0007669"/>
    <property type="project" value="UniProtKB-EC"/>
</dbReference>
<evidence type="ECO:0000256" key="9">
    <source>
        <dbReference type="ARBA" id="ARBA00022840"/>
    </source>
</evidence>
<keyword evidence="15" id="KW-1185">Reference proteome</keyword>
<accession>A0A0N4THP8</accession>
<reference evidence="14 15" key="2">
    <citation type="submission" date="2018-11" db="EMBL/GenBank/DDBJ databases">
        <authorList>
            <consortium name="Pathogen Informatics"/>
        </authorList>
    </citation>
    <scope>NUCLEOTIDE SEQUENCE [LARGE SCALE GENOMIC DNA]</scope>
</reference>
<keyword evidence="8" id="KW-0274">FAD</keyword>
<comment type="catalytic activity">
    <reaction evidence="12">
        <text>FMN + ATP + H(+) = FAD + diphosphate</text>
        <dbReference type="Rhea" id="RHEA:17237"/>
        <dbReference type="ChEBI" id="CHEBI:15378"/>
        <dbReference type="ChEBI" id="CHEBI:30616"/>
        <dbReference type="ChEBI" id="CHEBI:33019"/>
        <dbReference type="ChEBI" id="CHEBI:57692"/>
        <dbReference type="ChEBI" id="CHEBI:58210"/>
        <dbReference type="EC" id="2.7.7.2"/>
    </reaction>
</comment>
<comment type="pathway">
    <text evidence="1">Cofactor biosynthesis; FAD biosynthesis; FAD from FMN: step 1/1.</text>
</comment>
<evidence type="ECO:0000256" key="2">
    <source>
        <dbReference type="ARBA" id="ARBA00012393"/>
    </source>
</evidence>
<keyword evidence="5" id="KW-0808">Transferase</keyword>
<evidence type="ECO:0000256" key="11">
    <source>
        <dbReference type="ARBA" id="ARBA00031871"/>
    </source>
</evidence>
<feature type="domain" description="Phosphoadenosine phosphosulphate reductase" evidence="13">
    <location>
        <begin position="47"/>
        <end position="110"/>
    </location>
</feature>
<dbReference type="EC" id="2.7.7.2" evidence="2"/>
<reference evidence="16" key="1">
    <citation type="submission" date="2017-02" db="UniProtKB">
        <authorList>
            <consortium name="WormBaseParasite"/>
        </authorList>
    </citation>
    <scope>IDENTIFICATION</scope>
</reference>
<protein>
    <recommendedName>
        <fullName evidence="2">FAD synthase</fullName>
        <ecNumber evidence="2">2.7.7.2</ecNumber>
    </recommendedName>
    <alternativeName>
        <fullName evidence="10">FAD pyrophosphorylase</fullName>
    </alternativeName>
    <alternativeName>
        <fullName evidence="11">FMN adenylyltransferase</fullName>
    </alternativeName>
</protein>
<evidence type="ECO:0000256" key="7">
    <source>
        <dbReference type="ARBA" id="ARBA00022741"/>
    </source>
</evidence>
<evidence type="ECO:0000256" key="5">
    <source>
        <dbReference type="ARBA" id="ARBA00022679"/>
    </source>
</evidence>
<dbReference type="InterPro" id="IPR014729">
    <property type="entry name" value="Rossmann-like_a/b/a_fold"/>
</dbReference>
<evidence type="ECO:0000256" key="12">
    <source>
        <dbReference type="ARBA" id="ARBA00049494"/>
    </source>
</evidence>
<evidence type="ECO:0000256" key="1">
    <source>
        <dbReference type="ARBA" id="ARBA00004726"/>
    </source>
</evidence>
<evidence type="ECO:0000256" key="6">
    <source>
        <dbReference type="ARBA" id="ARBA00022695"/>
    </source>
</evidence>
<keyword evidence="9" id="KW-0067">ATP-binding</keyword>
<evidence type="ECO:0000313" key="14">
    <source>
        <dbReference type="EMBL" id="VDN88881.1"/>
    </source>
</evidence>
<evidence type="ECO:0000256" key="10">
    <source>
        <dbReference type="ARBA" id="ARBA00031145"/>
    </source>
</evidence>
<name>A0A0N4THP8_BRUPA</name>
<dbReference type="Proteomes" id="UP000278627">
    <property type="component" value="Unassembled WGS sequence"/>
</dbReference>
<evidence type="ECO:0000256" key="4">
    <source>
        <dbReference type="ARBA" id="ARBA00022643"/>
    </source>
</evidence>
<gene>
    <name evidence="14" type="ORF">BPAG_LOCUS7695</name>
</gene>
<keyword evidence="3" id="KW-0285">Flavoprotein</keyword>
<dbReference type="PANTHER" id="PTHR23293:SF9">
    <property type="entry name" value="FAD SYNTHASE"/>
    <property type="match status" value="1"/>
</dbReference>